<evidence type="ECO:0000259" key="4">
    <source>
        <dbReference type="PROSITE" id="PS50043"/>
    </source>
</evidence>
<dbReference type="RefSeq" id="WP_085896555.1">
    <property type="nucleotide sequence ID" value="NZ_FWFY01000006.1"/>
</dbReference>
<dbReference type="AlphaFoldDB" id="A0A1X6ZF42"/>
<dbReference type="OrthoDB" id="4457864at2"/>
<dbReference type="Proteomes" id="UP000193495">
    <property type="component" value="Unassembled WGS sequence"/>
</dbReference>
<dbReference type="PANTHER" id="PTHR44688">
    <property type="entry name" value="DNA-BINDING TRANSCRIPTIONAL ACTIVATOR DEVR_DOSR"/>
    <property type="match status" value="1"/>
</dbReference>
<dbReference type="InterPro" id="IPR000792">
    <property type="entry name" value="Tscrpt_reg_LuxR_C"/>
</dbReference>
<dbReference type="EMBL" id="PYGB01000006">
    <property type="protein sequence ID" value="PSK86165.1"/>
    <property type="molecule type" value="Genomic_DNA"/>
</dbReference>
<evidence type="ECO:0000313" key="6">
    <source>
        <dbReference type="EMBL" id="SLN49639.1"/>
    </source>
</evidence>
<evidence type="ECO:0000313" key="5">
    <source>
        <dbReference type="EMBL" id="PSK86165.1"/>
    </source>
</evidence>
<name>A0A1X6ZF42_9RHOB</name>
<evidence type="ECO:0000256" key="3">
    <source>
        <dbReference type="ARBA" id="ARBA00023163"/>
    </source>
</evidence>
<evidence type="ECO:0000313" key="7">
    <source>
        <dbReference type="Proteomes" id="UP000193495"/>
    </source>
</evidence>
<evidence type="ECO:0000256" key="1">
    <source>
        <dbReference type="ARBA" id="ARBA00023015"/>
    </source>
</evidence>
<dbReference type="Gene3D" id="1.10.10.10">
    <property type="entry name" value="Winged helix-like DNA-binding domain superfamily/Winged helix DNA-binding domain"/>
    <property type="match status" value="1"/>
</dbReference>
<dbReference type="GO" id="GO:0006355">
    <property type="term" value="P:regulation of DNA-templated transcription"/>
    <property type="evidence" value="ECO:0007669"/>
    <property type="project" value="InterPro"/>
</dbReference>
<dbReference type="SUPFAM" id="SSF46894">
    <property type="entry name" value="C-terminal effector domain of the bipartite response regulators"/>
    <property type="match status" value="1"/>
</dbReference>
<protein>
    <submittedName>
        <fullName evidence="6">Bacterial regulatory proteins, luxR family</fullName>
    </submittedName>
    <submittedName>
        <fullName evidence="5">Regulatory LuxR family protein</fullName>
    </submittedName>
</protein>
<dbReference type="Pfam" id="PF00196">
    <property type="entry name" value="GerE"/>
    <property type="match status" value="1"/>
</dbReference>
<keyword evidence="2" id="KW-0238">DNA-binding</keyword>
<sequence length="375" mass="40845">MPPLPHNAAIAGLLDEIYHSVISPERWGTLPERLAAAVGGGAWALQLVRPGQPRRADLHGCNFDPKLVALYPDRYAALNPWLASLLQRPALQLTHDHHVIQRKGFFRSEFYTEFLRPQGDIHRTFGTIITRGDTGSLVVSCNYAPSEAEAVGVTGSQLLATLAPHLRRAFDLTKMAGHSTLQAGTRLIDGLGLPHACYAIDSRGRLVACDSRGAALLERGDALCLGDERRLRFADAEANAALDDRLLQEGRVGGSFVVDDRAPQRMLARLSHLPRPLASSPIESLFRGERAIAVLTVIEPGAPGALDEDLTKLFELTPTETLVLRRLCEGLSMAEIAAMREVSVNTVRNQIRSLFEKTGTRRQAELVALVARLGG</sequence>
<dbReference type="CDD" id="cd06170">
    <property type="entry name" value="LuxR_C_like"/>
    <property type="match status" value="1"/>
</dbReference>
<reference evidence="5 8" key="2">
    <citation type="submission" date="2018-03" db="EMBL/GenBank/DDBJ databases">
        <title>Genomic Encyclopedia of Archaeal and Bacterial Type Strains, Phase II (KMG-II): from individual species to whole genera.</title>
        <authorList>
            <person name="Goeker M."/>
        </authorList>
    </citation>
    <scope>NUCLEOTIDE SEQUENCE [LARGE SCALE GENOMIC DNA]</scope>
    <source>
        <strain evidence="5 8">DSM 29956</strain>
    </source>
</reference>
<accession>A0A1X6ZF42</accession>
<dbReference type="Proteomes" id="UP000240624">
    <property type="component" value="Unassembled WGS sequence"/>
</dbReference>
<dbReference type="InterPro" id="IPR016032">
    <property type="entry name" value="Sig_transdc_resp-reg_C-effctor"/>
</dbReference>
<dbReference type="InterPro" id="IPR036388">
    <property type="entry name" value="WH-like_DNA-bd_sf"/>
</dbReference>
<dbReference type="SMART" id="SM00421">
    <property type="entry name" value="HTH_LUXR"/>
    <property type="match status" value="1"/>
</dbReference>
<keyword evidence="3" id="KW-0804">Transcription</keyword>
<dbReference type="GO" id="GO:0003677">
    <property type="term" value="F:DNA binding"/>
    <property type="evidence" value="ECO:0007669"/>
    <property type="project" value="UniProtKB-KW"/>
</dbReference>
<dbReference type="EMBL" id="FWFY01000006">
    <property type="protein sequence ID" value="SLN49639.1"/>
    <property type="molecule type" value="Genomic_DNA"/>
</dbReference>
<feature type="domain" description="HTH luxR-type" evidence="4">
    <location>
        <begin position="309"/>
        <end position="374"/>
    </location>
</feature>
<evidence type="ECO:0000313" key="8">
    <source>
        <dbReference type="Proteomes" id="UP000240624"/>
    </source>
</evidence>
<dbReference type="PANTHER" id="PTHR44688:SF16">
    <property type="entry name" value="DNA-BINDING TRANSCRIPTIONAL ACTIVATOR DEVR_DOSR"/>
    <property type="match status" value="1"/>
</dbReference>
<keyword evidence="8" id="KW-1185">Reference proteome</keyword>
<keyword evidence="1" id="KW-0805">Transcription regulation</keyword>
<evidence type="ECO:0000256" key="2">
    <source>
        <dbReference type="ARBA" id="ARBA00023125"/>
    </source>
</evidence>
<reference evidence="6 7" key="1">
    <citation type="submission" date="2017-03" db="EMBL/GenBank/DDBJ databases">
        <authorList>
            <person name="Afonso C.L."/>
            <person name="Miller P.J."/>
            <person name="Scott M.A."/>
            <person name="Spackman E."/>
            <person name="Goraichik I."/>
            <person name="Dimitrov K.M."/>
            <person name="Suarez D.L."/>
            <person name="Swayne D.E."/>
        </authorList>
    </citation>
    <scope>NUCLEOTIDE SEQUENCE [LARGE SCALE GENOMIC DNA]</scope>
    <source>
        <strain evidence="6 7">CECT 8367</strain>
    </source>
</reference>
<gene>
    <name evidence="5" type="ORF">CLV79_106173</name>
    <name evidence="6" type="ORF">LOS8367_02207</name>
</gene>
<organism evidence="6 7">
    <name type="scientific">Limimaricola soesokkakensis</name>
    <dbReference type="NCBI Taxonomy" id="1343159"/>
    <lineage>
        <taxon>Bacteria</taxon>
        <taxon>Pseudomonadati</taxon>
        <taxon>Pseudomonadota</taxon>
        <taxon>Alphaproteobacteria</taxon>
        <taxon>Rhodobacterales</taxon>
        <taxon>Paracoccaceae</taxon>
        <taxon>Limimaricola</taxon>
    </lineage>
</organism>
<dbReference type="PROSITE" id="PS50043">
    <property type="entry name" value="HTH_LUXR_2"/>
    <property type="match status" value="1"/>
</dbReference>
<proteinExistence type="predicted"/>